<protein>
    <submittedName>
        <fullName evidence="2">Uncharacterized protein</fullName>
    </submittedName>
</protein>
<keyword evidence="1" id="KW-0472">Membrane</keyword>
<dbReference type="EMBL" id="GGEC01086001">
    <property type="protein sequence ID" value="MBX66485.1"/>
    <property type="molecule type" value="Transcribed_RNA"/>
</dbReference>
<accession>A0A2P2QHW0</accession>
<sequence length="39" mass="4778">MRDSTYDILWATLDHYTLLVYIFLPPFLRLCLIKNRKCM</sequence>
<reference evidence="2" key="1">
    <citation type="submission" date="2018-02" db="EMBL/GenBank/DDBJ databases">
        <title>Rhizophora mucronata_Transcriptome.</title>
        <authorList>
            <person name="Meera S.P."/>
            <person name="Sreeshan A."/>
            <person name="Augustine A."/>
        </authorList>
    </citation>
    <scope>NUCLEOTIDE SEQUENCE</scope>
    <source>
        <tissue evidence="2">Leaf</tissue>
    </source>
</reference>
<evidence type="ECO:0000256" key="1">
    <source>
        <dbReference type="SAM" id="Phobius"/>
    </source>
</evidence>
<organism evidence="2">
    <name type="scientific">Rhizophora mucronata</name>
    <name type="common">Asiatic mangrove</name>
    <dbReference type="NCBI Taxonomy" id="61149"/>
    <lineage>
        <taxon>Eukaryota</taxon>
        <taxon>Viridiplantae</taxon>
        <taxon>Streptophyta</taxon>
        <taxon>Embryophyta</taxon>
        <taxon>Tracheophyta</taxon>
        <taxon>Spermatophyta</taxon>
        <taxon>Magnoliopsida</taxon>
        <taxon>eudicotyledons</taxon>
        <taxon>Gunneridae</taxon>
        <taxon>Pentapetalae</taxon>
        <taxon>rosids</taxon>
        <taxon>fabids</taxon>
        <taxon>Malpighiales</taxon>
        <taxon>Rhizophoraceae</taxon>
        <taxon>Rhizophora</taxon>
    </lineage>
</organism>
<keyword evidence="1" id="KW-1133">Transmembrane helix</keyword>
<evidence type="ECO:0000313" key="2">
    <source>
        <dbReference type="EMBL" id="MBX66485.1"/>
    </source>
</evidence>
<keyword evidence="1" id="KW-0812">Transmembrane</keyword>
<feature type="transmembrane region" description="Helical" evidence="1">
    <location>
        <begin position="15"/>
        <end position="33"/>
    </location>
</feature>
<name>A0A2P2QHW0_RHIMU</name>
<dbReference type="AlphaFoldDB" id="A0A2P2QHW0"/>
<proteinExistence type="predicted"/>